<organism evidence="17 18">
    <name type="scientific">Pectinatus haikarae</name>
    <dbReference type="NCBI Taxonomy" id="349096"/>
    <lineage>
        <taxon>Bacteria</taxon>
        <taxon>Bacillati</taxon>
        <taxon>Bacillota</taxon>
        <taxon>Negativicutes</taxon>
        <taxon>Selenomonadales</taxon>
        <taxon>Selenomonadaceae</taxon>
        <taxon>Pectinatus</taxon>
    </lineage>
</organism>
<evidence type="ECO:0000256" key="6">
    <source>
        <dbReference type="ARBA" id="ARBA00022741"/>
    </source>
</evidence>
<dbReference type="GO" id="GO:0005524">
    <property type="term" value="F:ATP binding"/>
    <property type="evidence" value="ECO:0007669"/>
    <property type="project" value="UniProtKB-KW"/>
</dbReference>
<dbReference type="PROSITE" id="PS50893">
    <property type="entry name" value="ABC_TRANSPORTER_2"/>
    <property type="match status" value="1"/>
</dbReference>
<evidence type="ECO:0000256" key="10">
    <source>
        <dbReference type="ARBA" id="ARBA00023112"/>
    </source>
</evidence>
<dbReference type="InterPro" id="IPR003593">
    <property type="entry name" value="AAA+_ATPase"/>
</dbReference>
<dbReference type="InterPro" id="IPR027417">
    <property type="entry name" value="P-loop_NTPase"/>
</dbReference>
<keyword evidence="9" id="KW-0406">Ion transport</keyword>
<reference evidence="17 18" key="1">
    <citation type="submission" date="2023-07" db="EMBL/GenBank/DDBJ databases">
        <title>Genomic Encyclopedia of Type Strains, Phase IV (KMG-IV): sequencing the most valuable type-strain genomes for metagenomic binning, comparative biology and taxonomic classification.</title>
        <authorList>
            <person name="Goeker M."/>
        </authorList>
    </citation>
    <scope>NUCLEOTIDE SEQUENCE [LARGE SCALE GENOMIC DNA]</scope>
    <source>
        <strain evidence="17 18">DSM 16980</strain>
    </source>
</reference>
<dbReference type="InterPro" id="IPR050388">
    <property type="entry name" value="ABC_Ni/Peptide_Import"/>
</dbReference>
<dbReference type="RefSeq" id="WP_307224970.1">
    <property type="nucleotide sequence ID" value="NZ_CP116940.1"/>
</dbReference>
<evidence type="ECO:0000256" key="5">
    <source>
        <dbReference type="ARBA" id="ARBA00022596"/>
    </source>
</evidence>
<evidence type="ECO:0000256" key="3">
    <source>
        <dbReference type="ARBA" id="ARBA00022448"/>
    </source>
</evidence>
<dbReference type="PANTHER" id="PTHR43297:SF13">
    <property type="entry name" value="NICKEL ABC TRANSPORTER, ATP-BINDING PROTEIN"/>
    <property type="match status" value="1"/>
</dbReference>
<evidence type="ECO:0000313" key="17">
    <source>
        <dbReference type="EMBL" id="MDQ0204664.1"/>
    </source>
</evidence>
<dbReference type="NCBIfam" id="TIGR01727">
    <property type="entry name" value="oligo_HPY"/>
    <property type="match status" value="1"/>
</dbReference>
<dbReference type="EC" id="7.2.2.11" evidence="13"/>
<evidence type="ECO:0000256" key="4">
    <source>
        <dbReference type="ARBA" id="ARBA00022475"/>
    </source>
</evidence>
<name>A0ABT9Y9Z6_9FIRM</name>
<dbReference type="InterPro" id="IPR017871">
    <property type="entry name" value="ABC_transporter-like_CS"/>
</dbReference>
<dbReference type="SMART" id="SM00382">
    <property type="entry name" value="AAA"/>
    <property type="match status" value="1"/>
</dbReference>
<dbReference type="Proteomes" id="UP001239167">
    <property type="component" value="Unassembled WGS sequence"/>
</dbReference>
<comment type="subcellular location">
    <subcellularLocation>
        <location evidence="1">Cell membrane</location>
        <topology evidence="1">Peripheral membrane protein</topology>
    </subcellularLocation>
</comment>
<evidence type="ECO:0000313" key="18">
    <source>
        <dbReference type="Proteomes" id="UP001239167"/>
    </source>
</evidence>
<evidence type="ECO:0000256" key="9">
    <source>
        <dbReference type="ARBA" id="ARBA00023065"/>
    </source>
</evidence>
<dbReference type="InterPro" id="IPR013563">
    <property type="entry name" value="Oligopep_ABC_C"/>
</dbReference>
<keyword evidence="5" id="KW-0533">Nickel</keyword>
<evidence type="ECO:0000256" key="1">
    <source>
        <dbReference type="ARBA" id="ARBA00004202"/>
    </source>
</evidence>
<comment type="caution">
    <text evidence="17">The sequence shown here is derived from an EMBL/GenBank/DDBJ whole genome shotgun (WGS) entry which is preliminary data.</text>
</comment>
<dbReference type="EMBL" id="JAUSUE010000019">
    <property type="protein sequence ID" value="MDQ0204664.1"/>
    <property type="molecule type" value="Genomic_DNA"/>
</dbReference>
<keyword evidence="3" id="KW-0813">Transport</keyword>
<comment type="similarity">
    <text evidence="2">Belongs to the ABC transporter superfamily.</text>
</comment>
<dbReference type="PROSITE" id="PS00211">
    <property type="entry name" value="ABC_TRANSPORTER_1"/>
    <property type="match status" value="1"/>
</dbReference>
<comment type="catalytic activity">
    <reaction evidence="15">
        <text>Ni(2+)(out) + ATP + H2O = Ni(2+)(in) + ADP + phosphate + H(+)</text>
        <dbReference type="Rhea" id="RHEA:15557"/>
        <dbReference type="ChEBI" id="CHEBI:15377"/>
        <dbReference type="ChEBI" id="CHEBI:15378"/>
        <dbReference type="ChEBI" id="CHEBI:30616"/>
        <dbReference type="ChEBI" id="CHEBI:43474"/>
        <dbReference type="ChEBI" id="CHEBI:49786"/>
        <dbReference type="ChEBI" id="CHEBI:456216"/>
        <dbReference type="EC" id="7.2.2.11"/>
    </reaction>
    <physiologicalReaction direction="left-to-right" evidence="15">
        <dbReference type="Rhea" id="RHEA:15558"/>
    </physiologicalReaction>
</comment>
<keyword evidence="18" id="KW-1185">Reference proteome</keyword>
<dbReference type="Pfam" id="PF00005">
    <property type="entry name" value="ABC_tran"/>
    <property type="match status" value="1"/>
</dbReference>
<accession>A0ABT9Y9Z6</accession>
<keyword evidence="11" id="KW-0472">Membrane</keyword>
<evidence type="ECO:0000256" key="7">
    <source>
        <dbReference type="ARBA" id="ARBA00022840"/>
    </source>
</evidence>
<dbReference type="Gene3D" id="3.40.50.300">
    <property type="entry name" value="P-loop containing nucleotide triphosphate hydrolases"/>
    <property type="match status" value="1"/>
</dbReference>
<evidence type="ECO:0000256" key="11">
    <source>
        <dbReference type="ARBA" id="ARBA00023136"/>
    </source>
</evidence>
<keyword evidence="8" id="KW-1278">Translocase</keyword>
<keyword evidence="7 17" id="KW-0067">ATP-binding</keyword>
<comment type="subunit">
    <text evidence="12">The complex is composed of two ATP-binding proteins (NikD and NikE), two transmembrane proteins (NikB and NikC) and a solute-binding protein (NikA).</text>
</comment>
<evidence type="ECO:0000256" key="8">
    <source>
        <dbReference type="ARBA" id="ARBA00022967"/>
    </source>
</evidence>
<evidence type="ECO:0000256" key="15">
    <source>
        <dbReference type="ARBA" id="ARBA00048610"/>
    </source>
</evidence>
<protein>
    <recommendedName>
        <fullName evidence="14">Nickel import system ATP-binding protein NikD</fullName>
        <ecNumber evidence="13">7.2.2.11</ecNumber>
    </recommendedName>
</protein>
<gene>
    <name evidence="17" type="ORF">J2S01_002396</name>
</gene>
<dbReference type="PANTHER" id="PTHR43297">
    <property type="entry name" value="OLIGOPEPTIDE TRANSPORT ATP-BINDING PROTEIN APPD"/>
    <property type="match status" value="1"/>
</dbReference>
<keyword evidence="10" id="KW-0921">Nickel transport</keyword>
<dbReference type="InterPro" id="IPR003439">
    <property type="entry name" value="ABC_transporter-like_ATP-bd"/>
</dbReference>
<evidence type="ECO:0000256" key="14">
    <source>
        <dbReference type="ARBA" id="ARBA00044143"/>
    </source>
</evidence>
<sequence length="314" mass="34698">MKDIQITSDFCVDHLCVAFPNSMKSANVLSDINVVFRHGIAAAVIGESGCGKSVLVLALLGLLPKYASVHGHIFYNSFDVLSVPFAIIQSNLSKHWGIIPQSPSDALNPIRKIKKQFDDIGKNASRGNFSVEELCDSLTSLGLSDIEKILQSYPHELSGGMLQRILFAMAVCCEPEWVFADEPTKGLDEQSRQQVSHNLLHLKTKKTQSMILITHDLPLTEEICEVVVVMYAGEIMEITNSVYTNGLHPYTRALIAALPINGFNPIPDGPVKNGSSRQCRFAPHCAYASKQCKHSHPNLYSVDDMHKVRCFLYA</sequence>
<proteinExistence type="inferred from homology"/>
<dbReference type="SUPFAM" id="SSF52540">
    <property type="entry name" value="P-loop containing nucleoside triphosphate hydrolases"/>
    <property type="match status" value="1"/>
</dbReference>
<evidence type="ECO:0000259" key="16">
    <source>
        <dbReference type="PROSITE" id="PS50893"/>
    </source>
</evidence>
<dbReference type="Pfam" id="PF08352">
    <property type="entry name" value="oligo_HPY"/>
    <property type="match status" value="1"/>
</dbReference>
<evidence type="ECO:0000256" key="12">
    <source>
        <dbReference type="ARBA" id="ARBA00038669"/>
    </source>
</evidence>
<evidence type="ECO:0000256" key="2">
    <source>
        <dbReference type="ARBA" id="ARBA00005417"/>
    </source>
</evidence>
<keyword evidence="4" id="KW-1003">Cell membrane</keyword>
<evidence type="ECO:0000256" key="13">
    <source>
        <dbReference type="ARBA" id="ARBA00039098"/>
    </source>
</evidence>
<keyword evidence="6" id="KW-0547">Nucleotide-binding</keyword>
<feature type="domain" description="ABC transporter" evidence="16">
    <location>
        <begin position="12"/>
        <end position="257"/>
    </location>
</feature>